<dbReference type="EMBL" id="JASSZA010000006">
    <property type="protein sequence ID" value="KAK2108233.1"/>
    <property type="molecule type" value="Genomic_DNA"/>
</dbReference>
<name>A0ABQ9VHX3_SAGOE</name>
<gene>
    <name evidence="2" type="ORF">P7K49_013398</name>
</gene>
<feature type="region of interest" description="Disordered" evidence="1">
    <location>
        <begin position="1"/>
        <end position="22"/>
    </location>
</feature>
<evidence type="ECO:0000313" key="2">
    <source>
        <dbReference type="EMBL" id="KAK2108233.1"/>
    </source>
</evidence>
<accession>A0ABQ9VHX3</accession>
<organism evidence="2 3">
    <name type="scientific">Saguinus oedipus</name>
    <name type="common">Cotton-top tamarin</name>
    <name type="synonym">Oedipomidas oedipus</name>
    <dbReference type="NCBI Taxonomy" id="9490"/>
    <lineage>
        <taxon>Eukaryota</taxon>
        <taxon>Metazoa</taxon>
        <taxon>Chordata</taxon>
        <taxon>Craniata</taxon>
        <taxon>Vertebrata</taxon>
        <taxon>Euteleostomi</taxon>
        <taxon>Mammalia</taxon>
        <taxon>Eutheria</taxon>
        <taxon>Euarchontoglires</taxon>
        <taxon>Primates</taxon>
        <taxon>Haplorrhini</taxon>
        <taxon>Platyrrhini</taxon>
        <taxon>Cebidae</taxon>
        <taxon>Callitrichinae</taxon>
        <taxon>Saguinus</taxon>
    </lineage>
</organism>
<sequence length="239" mass="25192">MRSRKGSDPDKEKKGLESRADSIGSGRAIPIKQVSSVPILSSLSSETHLREGGGLQVVTEVLVHLCKTQVQLPGRKCVVWNGASPSVYSKTTATTEPSALTRTRPQTEIPDDCVKKLLRLPAATCFSGDGTAMLSPSPGGRGLSVLSLTVPPRWSFLSGAHQGTVSQFSGLQGDAGDPPLGRLPFVTLSECTKGTTFLITEPLELIPSSSLPQAPDLCCLVPGINTRGVLCGMRRMKAA</sequence>
<reference evidence="2 3" key="1">
    <citation type="submission" date="2023-05" db="EMBL/GenBank/DDBJ databases">
        <title>B98-5 Cell Line De Novo Hybrid Assembly: An Optical Mapping Approach.</title>
        <authorList>
            <person name="Kananen K."/>
            <person name="Auerbach J.A."/>
            <person name="Kautto E."/>
            <person name="Blachly J.S."/>
        </authorList>
    </citation>
    <scope>NUCLEOTIDE SEQUENCE [LARGE SCALE GENOMIC DNA]</scope>
    <source>
        <strain evidence="2">B95-8</strain>
        <tissue evidence="2">Cell line</tissue>
    </source>
</reference>
<keyword evidence="3" id="KW-1185">Reference proteome</keyword>
<dbReference type="Proteomes" id="UP001266305">
    <property type="component" value="Unassembled WGS sequence"/>
</dbReference>
<protein>
    <submittedName>
        <fullName evidence="2">Uncharacterized protein</fullName>
    </submittedName>
</protein>
<feature type="compositionally biased region" description="Basic and acidic residues" evidence="1">
    <location>
        <begin position="1"/>
        <end position="20"/>
    </location>
</feature>
<proteinExistence type="predicted"/>
<evidence type="ECO:0000313" key="3">
    <source>
        <dbReference type="Proteomes" id="UP001266305"/>
    </source>
</evidence>
<evidence type="ECO:0000256" key="1">
    <source>
        <dbReference type="SAM" id="MobiDB-lite"/>
    </source>
</evidence>
<comment type="caution">
    <text evidence="2">The sequence shown here is derived from an EMBL/GenBank/DDBJ whole genome shotgun (WGS) entry which is preliminary data.</text>
</comment>